<protein>
    <submittedName>
        <fullName evidence="1">Uncharacterized protein</fullName>
    </submittedName>
</protein>
<proteinExistence type="predicted"/>
<dbReference type="AlphaFoldDB" id="A0A0A9D5T4"/>
<reference evidence="1" key="2">
    <citation type="journal article" date="2015" name="Data Brief">
        <title>Shoot transcriptome of the giant reed, Arundo donax.</title>
        <authorList>
            <person name="Barrero R.A."/>
            <person name="Guerrero F.D."/>
            <person name="Moolhuijzen P."/>
            <person name="Goolsby J.A."/>
            <person name="Tidwell J."/>
            <person name="Bellgard S.E."/>
            <person name="Bellgard M.I."/>
        </authorList>
    </citation>
    <scope>NUCLEOTIDE SEQUENCE</scope>
    <source>
        <tissue evidence="1">Shoot tissue taken approximately 20 cm above the soil surface</tissue>
    </source>
</reference>
<dbReference type="EMBL" id="GBRH01214744">
    <property type="protein sequence ID" value="JAD83151.1"/>
    <property type="molecule type" value="Transcribed_RNA"/>
</dbReference>
<evidence type="ECO:0000313" key="1">
    <source>
        <dbReference type="EMBL" id="JAD83151.1"/>
    </source>
</evidence>
<sequence length="37" mass="4665">MRPIPGTRMIPRLGPRFRIHFMETLFWRSNMYFRRVP</sequence>
<organism evidence="1">
    <name type="scientific">Arundo donax</name>
    <name type="common">Giant reed</name>
    <name type="synonym">Donax arundinaceus</name>
    <dbReference type="NCBI Taxonomy" id="35708"/>
    <lineage>
        <taxon>Eukaryota</taxon>
        <taxon>Viridiplantae</taxon>
        <taxon>Streptophyta</taxon>
        <taxon>Embryophyta</taxon>
        <taxon>Tracheophyta</taxon>
        <taxon>Spermatophyta</taxon>
        <taxon>Magnoliopsida</taxon>
        <taxon>Liliopsida</taxon>
        <taxon>Poales</taxon>
        <taxon>Poaceae</taxon>
        <taxon>PACMAD clade</taxon>
        <taxon>Arundinoideae</taxon>
        <taxon>Arundineae</taxon>
        <taxon>Arundo</taxon>
    </lineage>
</organism>
<reference evidence="1" key="1">
    <citation type="submission" date="2014-09" db="EMBL/GenBank/DDBJ databases">
        <authorList>
            <person name="Magalhaes I.L.F."/>
            <person name="Oliveira U."/>
            <person name="Santos F.R."/>
            <person name="Vidigal T.H.D.A."/>
            <person name="Brescovit A.D."/>
            <person name="Santos A.J."/>
        </authorList>
    </citation>
    <scope>NUCLEOTIDE SEQUENCE</scope>
    <source>
        <tissue evidence="1">Shoot tissue taken approximately 20 cm above the soil surface</tissue>
    </source>
</reference>
<name>A0A0A9D5T4_ARUDO</name>
<accession>A0A0A9D5T4</accession>